<evidence type="ECO:0000256" key="1">
    <source>
        <dbReference type="SAM" id="MobiDB-lite"/>
    </source>
</evidence>
<dbReference type="eggNOG" id="ENOG502SRYS">
    <property type="taxonomic scope" value="Eukaryota"/>
</dbReference>
<evidence type="ECO:0000313" key="4">
    <source>
        <dbReference type="EMBL" id="KTB32893.1"/>
    </source>
</evidence>
<reference evidence="4 5" key="1">
    <citation type="submission" date="2015-12" db="EMBL/GenBank/DDBJ databases">
        <title>Draft genome sequence of Moniliophthora roreri, the causal agent of frosty pod rot of cacao.</title>
        <authorList>
            <person name="Aime M.C."/>
            <person name="Diaz-Valderrama J.R."/>
            <person name="Kijpornyongpan T."/>
            <person name="Phillips-Mora W."/>
        </authorList>
    </citation>
    <scope>NUCLEOTIDE SEQUENCE [LARGE SCALE GENOMIC DNA]</scope>
    <source>
        <strain evidence="4 5">MCA 2952</strain>
    </source>
</reference>
<dbReference type="AlphaFoldDB" id="A0A0W0F988"/>
<feature type="transmembrane region" description="Helical" evidence="2">
    <location>
        <begin position="134"/>
        <end position="166"/>
    </location>
</feature>
<gene>
    <name evidence="4" type="ORF">WG66_14532</name>
</gene>
<dbReference type="InterPro" id="IPR045339">
    <property type="entry name" value="DUF6534"/>
</dbReference>
<feature type="transmembrane region" description="Helical" evidence="2">
    <location>
        <begin position="100"/>
        <end position="122"/>
    </location>
</feature>
<protein>
    <recommendedName>
        <fullName evidence="3">DUF6534 domain-containing protein</fullName>
    </recommendedName>
</protein>
<dbReference type="PANTHER" id="PTHR40465">
    <property type="entry name" value="CHROMOSOME 1, WHOLE GENOME SHOTGUN SEQUENCE"/>
    <property type="match status" value="1"/>
</dbReference>
<evidence type="ECO:0000313" key="5">
    <source>
        <dbReference type="Proteomes" id="UP000054988"/>
    </source>
</evidence>
<feature type="transmembrane region" description="Helical" evidence="2">
    <location>
        <begin position="62"/>
        <end position="80"/>
    </location>
</feature>
<dbReference type="Pfam" id="PF20152">
    <property type="entry name" value="DUF6534"/>
    <property type="match status" value="1"/>
</dbReference>
<dbReference type="PANTHER" id="PTHR40465:SF1">
    <property type="entry name" value="DUF6534 DOMAIN-CONTAINING PROTEIN"/>
    <property type="match status" value="1"/>
</dbReference>
<feature type="domain" description="DUF6534" evidence="3">
    <location>
        <begin position="192"/>
        <end position="277"/>
    </location>
</feature>
<dbReference type="Proteomes" id="UP000054988">
    <property type="component" value="Unassembled WGS sequence"/>
</dbReference>
<feature type="region of interest" description="Disordered" evidence="1">
    <location>
        <begin position="344"/>
        <end position="372"/>
    </location>
</feature>
<accession>A0A0W0F988</accession>
<sequence length="372" mass="41909">MAENISHLTFGMITSAFPSRTLMVVAIKLLGYMLNWGLYGVLSVQVYMYWTVFPNDSRPSRALVYGIYLLETAQTILLTHDAFQTFVFGFMDPASVDNVYYLWLDVYLFDALVALFVQVYYAHRTHVLLSRSRLLPAIIVSLIALRELSIIQFISAVLLCAAIKRYRYFSAYQTYSTSADSVVSGFLWIVSATIADILIAITMVYALSRYDTTFKETQSLVRRLNRLAMETCSLVAATQIAQPFLFYFFPGRNYQMTPGIIIAKLYSNSLLVVFNSRIQIHGARGNRRVSEETNWRTSIRVTANHRGLEVPLSTRSWVPSTFPGSLSNTDSSGLTGNTLETKTESRIAETQSEGLATLERPASERTEELAAM</sequence>
<feature type="transmembrane region" description="Helical" evidence="2">
    <location>
        <begin position="227"/>
        <end position="249"/>
    </location>
</feature>
<dbReference type="EMBL" id="LATX01002200">
    <property type="protein sequence ID" value="KTB32893.1"/>
    <property type="molecule type" value="Genomic_DNA"/>
</dbReference>
<feature type="transmembrane region" description="Helical" evidence="2">
    <location>
        <begin position="255"/>
        <end position="274"/>
    </location>
</feature>
<keyword evidence="2" id="KW-0472">Membrane</keyword>
<feature type="transmembrane region" description="Helical" evidence="2">
    <location>
        <begin position="186"/>
        <end position="207"/>
    </location>
</feature>
<name>A0A0W0F988_MONRR</name>
<proteinExistence type="predicted"/>
<organism evidence="4 5">
    <name type="scientific">Moniliophthora roreri</name>
    <name type="common">Frosty pod rot fungus</name>
    <name type="synonym">Monilia roreri</name>
    <dbReference type="NCBI Taxonomy" id="221103"/>
    <lineage>
        <taxon>Eukaryota</taxon>
        <taxon>Fungi</taxon>
        <taxon>Dikarya</taxon>
        <taxon>Basidiomycota</taxon>
        <taxon>Agaricomycotina</taxon>
        <taxon>Agaricomycetes</taxon>
        <taxon>Agaricomycetidae</taxon>
        <taxon>Agaricales</taxon>
        <taxon>Marasmiineae</taxon>
        <taxon>Marasmiaceae</taxon>
        <taxon>Moniliophthora</taxon>
    </lineage>
</organism>
<evidence type="ECO:0000259" key="3">
    <source>
        <dbReference type="Pfam" id="PF20152"/>
    </source>
</evidence>
<comment type="caution">
    <text evidence="4">The sequence shown here is derived from an EMBL/GenBank/DDBJ whole genome shotgun (WGS) entry which is preliminary data.</text>
</comment>
<feature type="transmembrane region" description="Helical" evidence="2">
    <location>
        <begin position="29"/>
        <end position="50"/>
    </location>
</feature>
<keyword evidence="2" id="KW-0812">Transmembrane</keyword>
<evidence type="ECO:0000256" key="2">
    <source>
        <dbReference type="SAM" id="Phobius"/>
    </source>
</evidence>
<keyword evidence="2" id="KW-1133">Transmembrane helix</keyword>
<feature type="compositionally biased region" description="Basic and acidic residues" evidence="1">
    <location>
        <begin position="361"/>
        <end position="372"/>
    </location>
</feature>